<evidence type="ECO:0000313" key="2">
    <source>
        <dbReference type="Proteomes" id="UP000297453"/>
    </source>
</evidence>
<organism evidence="1 2">
    <name type="scientific">Leptospira semungkisensis</name>
    <dbReference type="NCBI Taxonomy" id="2484985"/>
    <lineage>
        <taxon>Bacteria</taxon>
        <taxon>Pseudomonadati</taxon>
        <taxon>Spirochaetota</taxon>
        <taxon>Spirochaetia</taxon>
        <taxon>Leptospirales</taxon>
        <taxon>Leptospiraceae</taxon>
        <taxon>Leptospira</taxon>
    </lineage>
</organism>
<dbReference type="OrthoDB" id="5384113at2"/>
<dbReference type="EMBL" id="RQEP01000005">
    <property type="protein sequence ID" value="TGK07516.1"/>
    <property type="molecule type" value="Genomic_DNA"/>
</dbReference>
<dbReference type="Proteomes" id="UP000297453">
    <property type="component" value="Unassembled WGS sequence"/>
</dbReference>
<proteinExistence type="predicted"/>
<dbReference type="RefSeq" id="WP_135585448.1">
    <property type="nucleotide sequence ID" value="NZ_RQEP01000005.1"/>
</dbReference>
<sequence length="357" mass="38759">MRHHSVLVLILLSFLLGCPKPPENSSSIENALFALDHVQVPATYTVVDVSKQSKLDAVETTATTNLSCTKLGAFYWEIGDGTGAFGYSSVNGTVNQTTSLLIASASKWIWGAYVLEKVGTPGTNEQFYLRMQSGYDNVQDNKCNVTTVNSCFTNGPGRDGTNNNNFQHTGDENKFYYNGGHFQAYAALNPSALTPALTTYDRTQLTSEIANVVLGGANPDFFYATPQLAGGVQTTPQVYALFLQRILNSNLTISSYLGADTVPTLPALHPSQALYSPFTTGINKEDVHYSYAHWLEDSPQSDSSYSSPGKFGFYPWIDSSGTTYGILARYSTSALAYAESVYCGRLLRTAYNTGVAQ</sequence>
<name>A0A4R9G7B7_9LEPT</name>
<evidence type="ECO:0000313" key="1">
    <source>
        <dbReference type="EMBL" id="TGK07516.1"/>
    </source>
</evidence>
<reference evidence="1" key="1">
    <citation type="journal article" date="2019" name="PLoS Negl. Trop. Dis.">
        <title>Revisiting the worldwide diversity of Leptospira species in the environment.</title>
        <authorList>
            <person name="Vincent A.T."/>
            <person name="Schiettekatte O."/>
            <person name="Bourhy P."/>
            <person name="Veyrier F.J."/>
            <person name="Picardeau M."/>
        </authorList>
    </citation>
    <scope>NUCLEOTIDE SEQUENCE [LARGE SCALE GENOMIC DNA]</scope>
    <source>
        <strain evidence="1">SSS9</strain>
    </source>
</reference>
<gene>
    <name evidence="1" type="ORF">EHO59_05280</name>
</gene>
<evidence type="ECO:0008006" key="3">
    <source>
        <dbReference type="Google" id="ProtNLM"/>
    </source>
</evidence>
<dbReference type="AlphaFoldDB" id="A0A4R9G7B7"/>
<keyword evidence="2" id="KW-1185">Reference proteome</keyword>
<comment type="caution">
    <text evidence="1">The sequence shown here is derived from an EMBL/GenBank/DDBJ whole genome shotgun (WGS) entry which is preliminary data.</text>
</comment>
<dbReference type="PROSITE" id="PS51257">
    <property type="entry name" value="PROKAR_LIPOPROTEIN"/>
    <property type="match status" value="1"/>
</dbReference>
<protein>
    <recommendedName>
        <fullName evidence="3">Beta-lactamase-related domain-containing protein</fullName>
    </recommendedName>
</protein>
<accession>A0A4R9G7B7</accession>